<dbReference type="InterPro" id="IPR000757">
    <property type="entry name" value="Beta-glucanase-like"/>
</dbReference>
<comment type="function">
    <text evidence="4">Catalyzes xyloglucan endohydrolysis (XEH) and/or endotransglycosylation (XET). Cleaves and religates xyloglucan polymers, an essential constituent of the primary cell wall, and thereby participates in cell wall construction of growing tissues.</text>
</comment>
<evidence type="ECO:0000256" key="2">
    <source>
        <dbReference type="ARBA" id="ARBA00022801"/>
    </source>
</evidence>
<name>A0A843VR56_COLES</name>
<comment type="similarity">
    <text evidence="4">Belongs to the glycosyl hydrolase 16 family.</text>
</comment>
<dbReference type="GO" id="GO:0048046">
    <property type="term" value="C:apoplast"/>
    <property type="evidence" value="ECO:0007669"/>
    <property type="project" value="UniProtKB-SubCell"/>
</dbReference>
<comment type="caution">
    <text evidence="8">The sequence shown here is derived from an EMBL/GenBank/DDBJ whole genome shotgun (WGS) entry which is preliminary data.</text>
</comment>
<keyword evidence="3 4" id="KW-0326">Glycosidase</keyword>
<dbReference type="InterPro" id="IPR044791">
    <property type="entry name" value="Beta-glucanase/XTH"/>
</dbReference>
<evidence type="ECO:0000256" key="5">
    <source>
        <dbReference type="SAM" id="MobiDB-lite"/>
    </source>
</evidence>
<dbReference type="OrthoDB" id="4781at2759"/>
<dbReference type="Proteomes" id="UP000652761">
    <property type="component" value="Unassembled WGS sequence"/>
</dbReference>
<keyword evidence="4" id="KW-0134">Cell wall</keyword>
<evidence type="ECO:0000259" key="6">
    <source>
        <dbReference type="Pfam" id="PF00722"/>
    </source>
</evidence>
<dbReference type="InterPro" id="IPR010713">
    <property type="entry name" value="XET_C"/>
</dbReference>
<dbReference type="GO" id="GO:0004553">
    <property type="term" value="F:hydrolase activity, hydrolyzing O-glycosyl compounds"/>
    <property type="evidence" value="ECO:0007669"/>
    <property type="project" value="InterPro"/>
</dbReference>
<comment type="subcellular location">
    <subcellularLocation>
        <location evidence="4">Secreted</location>
        <location evidence="4">Cell wall</location>
    </subcellularLocation>
    <subcellularLocation>
        <location evidence="4">Secreted</location>
        <location evidence="4">Extracellular space</location>
        <location evidence="4">Apoplast</location>
    </subcellularLocation>
</comment>
<dbReference type="InterPro" id="IPR013320">
    <property type="entry name" value="ConA-like_dom_sf"/>
</dbReference>
<feature type="compositionally biased region" description="Low complexity" evidence="5">
    <location>
        <begin position="8"/>
        <end position="26"/>
    </location>
</feature>
<feature type="domain" description="GH16" evidence="6">
    <location>
        <begin position="77"/>
        <end position="110"/>
    </location>
</feature>
<protein>
    <recommendedName>
        <fullName evidence="4">Xyloglucan endotransglucosylase/hydrolase</fullName>
        <ecNumber evidence="4">2.4.1.207</ecNumber>
    </recommendedName>
</protein>
<keyword evidence="1 4" id="KW-0808">Transferase</keyword>
<accession>A0A843VR56</accession>
<dbReference type="SUPFAM" id="SSF49899">
    <property type="entry name" value="Concanavalin A-like lectins/glucanases"/>
    <property type="match status" value="1"/>
</dbReference>
<evidence type="ECO:0000256" key="1">
    <source>
        <dbReference type="ARBA" id="ARBA00022679"/>
    </source>
</evidence>
<evidence type="ECO:0000313" key="9">
    <source>
        <dbReference type="Proteomes" id="UP000652761"/>
    </source>
</evidence>
<organism evidence="8 9">
    <name type="scientific">Colocasia esculenta</name>
    <name type="common">Wild taro</name>
    <name type="synonym">Arum esculentum</name>
    <dbReference type="NCBI Taxonomy" id="4460"/>
    <lineage>
        <taxon>Eukaryota</taxon>
        <taxon>Viridiplantae</taxon>
        <taxon>Streptophyta</taxon>
        <taxon>Embryophyta</taxon>
        <taxon>Tracheophyta</taxon>
        <taxon>Spermatophyta</taxon>
        <taxon>Magnoliopsida</taxon>
        <taxon>Liliopsida</taxon>
        <taxon>Araceae</taxon>
        <taxon>Aroideae</taxon>
        <taxon>Colocasieae</taxon>
        <taxon>Colocasia</taxon>
    </lineage>
</organism>
<keyword evidence="9" id="KW-1185">Reference proteome</keyword>
<dbReference type="Gene3D" id="2.60.120.200">
    <property type="match status" value="2"/>
</dbReference>
<keyword evidence="2 4" id="KW-0378">Hydrolase</keyword>
<feature type="domain" description="Xyloglucan endo-transglycosylase C-terminal" evidence="7">
    <location>
        <begin position="240"/>
        <end position="283"/>
    </location>
</feature>
<evidence type="ECO:0000256" key="3">
    <source>
        <dbReference type="ARBA" id="ARBA00023295"/>
    </source>
</evidence>
<evidence type="ECO:0000259" key="7">
    <source>
        <dbReference type="Pfam" id="PF06955"/>
    </source>
</evidence>
<dbReference type="PANTHER" id="PTHR31062">
    <property type="entry name" value="XYLOGLUCAN ENDOTRANSGLUCOSYLASE/HYDROLASE PROTEIN 8-RELATED"/>
    <property type="match status" value="1"/>
</dbReference>
<reference evidence="8" key="1">
    <citation type="submission" date="2017-07" db="EMBL/GenBank/DDBJ databases">
        <title>Taro Niue Genome Assembly and Annotation.</title>
        <authorList>
            <person name="Atibalentja N."/>
            <person name="Keating K."/>
            <person name="Fields C.J."/>
        </authorList>
    </citation>
    <scope>NUCLEOTIDE SEQUENCE</scope>
    <source>
        <strain evidence="8">Niue_2</strain>
        <tissue evidence="8">Leaf</tissue>
    </source>
</reference>
<evidence type="ECO:0000313" key="8">
    <source>
        <dbReference type="EMBL" id="MQL94623.1"/>
    </source>
</evidence>
<proteinExistence type="inferred from homology"/>
<dbReference type="EC" id="2.4.1.207" evidence="4"/>
<dbReference type="EMBL" id="NMUH01001696">
    <property type="protein sequence ID" value="MQL94623.1"/>
    <property type="molecule type" value="Genomic_DNA"/>
</dbReference>
<dbReference type="GO" id="GO:0016762">
    <property type="term" value="F:xyloglucan:xyloglucosyl transferase activity"/>
    <property type="evidence" value="ECO:0007669"/>
    <property type="project" value="UniProtKB-EC"/>
</dbReference>
<dbReference type="Pfam" id="PF00722">
    <property type="entry name" value="Glyco_hydro_16"/>
    <property type="match status" value="1"/>
</dbReference>
<evidence type="ECO:0000256" key="4">
    <source>
        <dbReference type="RuleBase" id="RU361120"/>
    </source>
</evidence>
<keyword evidence="4" id="KW-0961">Cell wall biogenesis/degradation</keyword>
<dbReference type="GO" id="GO:0071555">
    <property type="term" value="P:cell wall organization"/>
    <property type="evidence" value="ECO:0007669"/>
    <property type="project" value="UniProtKB-KW"/>
</dbReference>
<feature type="region of interest" description="Disordered" evidence="5">
    <location>
        <begin position="1"/>
        <end position="47"/>
    </location>
</feature>
<sequence length="286" mass="31714">MMASQWRSLSSPSSSPCSPLLWPPTSIGTSTSPGAQRKGPQQRPAAHLVPRQCLRLRLPFQERVPLWEDRHVDKAHPRNSVGIITSYYLSSQGPTHDKIDFEFLGNLPLHTAHQRVLVGEGQPGVAIQALVRPHQRLPHLLHPLQPLAHPVSNPEPVELINHPPLPQISLLLSTDVLTSSFYGSSFSNDCATWGGLVKTDWSKAPFVVAYRNFNVDACVASKGTSSNCASYKSSAFGSRSSAWWNQELDATSGKWLRWVQRGHMIYNYCADVKRFPQGLPPECRVA</sequence>
<keyword evidence="4" id="KW-0052">Apoplast</keyword>
<keyword evidence="4" id="KW-0964">Secreted</keyword>
<dbReference type="AlphaFoldDB" id="A0A843VR56"/>
<comment type="PTM">
    <text evidence="4">Contains at least one intrachain disulfide bond essential for its enzymatic activity.</text>
</comment>
<dbReference type="GO" id="GO:0044042">
    <property type="term" value="P:glucan metabolic process"/>
    <property type="evidence" value="ECO:0007669"/>
    <property type="project" value="InterPro"/>
</dbReference>
<dbReference type="Pfam" id="PF06955">
    <property type="entry name" value="XET_C"/>
    <property type="match status" value="1"/>
</dbReference>
<gene>
    <name evidence="8" type="ORF">Taro_027281</name>
</gene>